<dbReference type="InterPro" id="IPR036361">
    <property type="entry name" value="SAP_dom_sf"/>
</dbReference>
<dbReference type="OrthoDB" id="5206792at2"/>
<dbReference type="SUPFAM" id="SSF68906">
    <property type="entry name" value="SAP domain"/>
    <property type="match status" value="1"/>
</dbReference>
<accession>C8XHG5</accession>
<name>C8XHG5_NAKMY</name>
<gene>
    <name evidence="3" type="ordered locus">Namu_1986</name>
</gene>
<dbReference type="SMART" id="SM00513">
    <property type="entry name" value="SAP"/>
    <property type="match status" value="1"/>
</dbReference>
<reference evidence="3 4" key="2">
    <citation type="journal article" date="2010" name="Stand. Genomic Sci.">
        <title>Complete genome sequence of Nakamurella multipartita type strain (Y-104).</title>
        <authorList>
            <person name="Tice H."/>
            <person name="Mayilraj S."/>
            <person name="Sims D."/>
            <person name="Lapidus A."/>
            <person name="Nolan M."/>
            <person name="Lucas S."/>
            <person name="Glavina Del Rio T."/>
            <person name="Copeland A."/>
            <person name="Cheng J.F."/>
            <person name="Meincke L."/>
            <person name="Bruce D."/>
            <person name="Goodwin L."/>
            <person name="Pitluck S."/>
            <person name="Ivanova N."/>
            <person name="Mavromatis K."/>
            <person name="Ovchinnikova G."/>
            <person name="Pati A."/>
            <person name="Chen A."/>
            <person name="Palaniappan K."/>
            <person name="Land M."/>
            <person name="Hauser L."/>
            <person name="Chang Y.J."/>
            <person name="Jeffries C.D."/>
            <person name="Detter J.C."/>
            <person name="Brettin T."/>
            <person name="Rohde M."/>
            <person name="Goker M."/>
            <person name="Bristow J."/>
            <person name="Eisen J.A."/>
            <person name="Markowitz V."/>
            <person name="Hugenholtz P."/>
            <person name="Kyrpides N.C."/>
            <person name="Klenk H.P."/>
            <person name="Chen F."/>
        </authorList>
    </citation>
    <scope>NUCLEOTIDE SEQUENCE [LARGE SCALE GENOMIC DNA]</scope>
    <source>
        <strain evidence="4">ATCC 700099 / DSM 44233 / CIP 104796 / JCM 9543 / NBRC 105858 / Y-104</strain>
    </source>
</reference>
<dbReference type="Proteomes" id="UP000002218">
    <property type="component" value="Chromosome"/>
</dbReference>
<organism evidence="3 4">
    <name type="scientific">Nakamurella multipartita (strain ATCC 700099 / DSM 44233 / CIP 104796 / JCM 9543 / NBRC 105858 / Y-104)</name>
    <name type="common">Microsphaera multipartita</name>
    <dbReference type="NCBI Taxonomy" id="479431"/>
    <lineage>
        <taxon>Bacteria</taxon>
        <taxon>Bacillati</taxon>
        <taxon>Actinomycetota</taxon>
        <taxon>Actinomycetes</taxon>
        <taxon>Nakamurellales</taxon>
        <taxon>Nakamurellaceae</taxon>
        <taxon>Nakamurella</taxon>
    </lineage>
</organism>
<feature type="compositionally biased region" description="Basic and acidic residues" evidence="1">
    <location>
        <begin position="125"/>
        <end position="154"/>
    </location>
</feature>
<keyword evidence="4" id="KW-1185">Reference proteome</keyword>
<dbReference type="EMBL" id="CP001737">
    <property type="protein sequence ID" value="ACV78371.1"/>
    <property type="molecule type" value="Genomic_DNA"/>
</dbReference>
<sequence length="190" mass="20904">MTNSTEQFTAATTQAREVTERGVEAFKKGAKTFTDQATAMATLPSIDLTEPVARYFDLVQKSVDMNRELATRWAEHVSSLSGLLREQAEKAGTVVDEATEAVSDQVVDQAAKADELAQEQAEQVEQAKRDEEKAAKAAERAEAKKAKEQAREQYEGLTKAELSEKLAERELPKTGTVEELIERLVSADSK</sequence>
<reference evidence="4" key="1">
    <citation type="submission" date="2009-09" db="EMBL/GenBank/DDBJ databases">
        <title>The complete genome of Nakamurella multipartita DSM 44233.</title>
        <authorList>
            <consortium name="US DOE Joint Genome Institute (JGI-PGF)"/>
            <person name="Lucas S."/>
            <person name="Copeland A."/>
            <person name="Lapidus A."/>
            <person name="Glavina del Rio T."/>
            <person name="Dalin E."/>
            <person name="Tice H."/>
            <person name="Bruce D."/>
            <person name="Goodwin L."/>
            <person name="Pitluck S."/>
            <person name="Kyrpides N."/>
            <person name="Mavromatis K."/>
            <person name="Ivanova N."/>
            <person name="Ovchinnikova G."/>
            <person name="Sims D."/>
            <person name="Meincke L."/>
            <person name="Brettin T."/>
            <person name="Detter J.C."/>
            <person name="Han C."/>
            <person name="Larimer F."/>
            <person name="Land M."/>
            <person name="Hauser L."/>
            <person name="Markowitz V."/>
            <person name="Cheng J.-F."/>
            <person name="Hugenholtz P."/>
            <person name="Woyke T."/>
            <person name="Wu D."/>
            <person name="Klenk H.-P."/>
            <person name="Eisen J.A."/>
        </authorList>
    </citation>
    <scope>NUCLEOTIDE SEQUENCE [LARGE SCALE GENOMIC DNA]</scope>
    <source>
        <strain evidence="4">ATCC 700099 / DSM 44233 / CIP 104796 / JCM 9543 / NBRC 105858 / Y-104</strain>
    </source>
</reference>
<evidence type="ECO:0000313" key="4">
    <source>
        <dbReference type="Proteomes" id="UP000002218"/>
    </source>
</evidence>
<dbReference type="Pfam" id="PF02037">
    <property type="entry name" value="SAP"/>
    <property type="match status" value="1"/>
</dbReference>
<feature type="domain" description="SAP" evidence="2">
    <location>
        <begin position="154"/>
        <end position="188"/>
    </location>
</feature>
<dbReference type="HOGENOM" id="CLU_1426613_0_0_11"/>
<proteinExistence type="predicted"/>
<protein>
    <recommendedName>
        <fullName evidence="2">SAP domain-containing protein</fullName>
    </recommendedName>
</protein>
<dbReference type="KEGG" id="nml:Namu_1986"/>
<evidence type="ECO:0000313" key="3">
    <source>
        <dbReference type="EMBL" id="ACV78371.1"/>
    </source>
</evidence>
<dbReference type="RefSeq" id="WP_015747270.1">
    <property type="nucleotide sequence ID" value="NC_013235.1"/>
</dbReference>
<feature type="compositionally biased region" description="Basic and acidic residues" evidence="1">
    <location>
        <begin position="161"/>
        <end position="171"/>
    </location>
</feature>
<dbReference type="eggNOG" id="ENOG502ZICQ">
    <property type="taxonomic scope" value="Bacteria"/>
</dbReference>
<feature type="region of interest" description="Disordered" evidence="1">
    <location>
        <begin position="112"/>
        <end position="171"/>
    </location>
</feature>
<evidence type="ECO:0000256" key="1">
    <source>
        <dbReference type="SAM" id="MobiDB-lite"/>
    </source>
</evidence>
<dbReference type="InterPro" id="IPR003034">
    <property type="entry name" value="SAP_dom"/>
</dbReference>
<dbReference type="AlphaFoldDB" id="C8XHG5"/>
<dbReference type="Gene3D" id="1.10.720.30">
    <property type="entry name" value="SAP domain"/>
    <property type="match status" value="1"/>
</dbReference>
<evidence type="ECO:0000259" key="2">
    <source>
        <dbReference type="SMART" id="SM00513"/>
    </source>
</evidence>
<dbReference type="InParanoid" id="C8XHG5"/>